<dbReference type="RefSeq" id="WP_229479372.1">
    <property type="nucleotide sequence ID" value="NZ_AP027452.1"/>
</dbReference>
<dbReference type="InterPro" id="IPR053145">
    <property type="entry name" value="AB_hydrolase_Est10"/>
</dbReference>
<gene>
    <name evidence="3" type="ORF">hbim_01379</name>
</gene>
<dbReference type="SUPFAM" id="SSF53474">
    <property type="entry name" value="alpha/beta-Hydrolases"/>
    <property type="match status" value="1"/>
</dbReference>
<keyword evidence="1" id="KW-1133">Transmembrane helix</keyword>
<evidence type="ECO:0000259" key="2">
    <source>
        <dbReference type="Pfam" id="PF02129"/>
    </source>
</evidence>
<proteinExistence type="predicted"/>
<dbReference type="Pfam" id="PF02129">
    <property type="entry name" value="Peptidase_S15"/>
    <property type="match status" value="1"/>
</dbReference>
<dbReference type="InterPro" id="IPR000383">
    <property type="entry name" value="Xaa-Pro-like_dom"/>
</dbReference>
<dbReference type="PANTHER" id="PTHR43265">
    <property type="entry name" value="ESTERASE ESTD"/>
    <property type="match status" value="1"/>
</dbReference>
<dbReference type="Proteomes" id="UP001241092">
    <property type="component" value="Chromosome"/>
</dbReference>
<dbReference type="EMBL" id="AP027452">
    <property type="protein sequence ID" value="BDY27456.1"/>
    <property type="molecule type" value="Genomic_DNA"/>
</dbReference>
<organism evidence="3 4">
    <name type="scientific">Mycolicibacterium mageritense</name>
    <name type="common">Mycobacterium mageritense</name>
    <dbReference type="NCBI Taxonomy" id="53462"/>
    <lineage>
        <taxon>Bacteria</taxon>
        <taxon>Bacillati</taxon>
        <taxon>Actinomycetota</taxon>
        <taxon>Actinomycetes</taxon>
        <taxon>Mycobacteriales</taxon>
        <taxon>Mycobacteriaceae</taxon>
        <taxon>Mycolicibacterium</taxon>
    </lineage>
</organism>
<sequence>MNARFCYDRFVLRASGWVIAVCCVFAAVSGGVVLVQNDFDIAEQRVAIPGSAQSLDAILALPRRSEKPHGLVIFVHGDGPADASRDSFYRPLWETFARAGYASVSWNKPGVAGAPGNWLFQSMHDRAVETEAVLAWAKGRSDIDPHRIGVWGISQAGWVLPEVAADHPELQFMILVGPAVNWLRQGEYNLRAELRAQRAGDAEIAAALHRRTESVRLLRADADYGGYLASGIDDPPMSADRWRFVHTNYTADATLQLGRIRIPVLLALGADDRNVDVAETERVYRAHLSPNQLTVATFPHASHNIVKAPLDHDQGVWSVLVAVFAPRSLYAPGYLESLRQFVGDQP</sequence>
<evidence type="ECO:0000256" key="1">
    <source>
        <dbReference type="SAM" id="Phobius"/>
    </source>
</evidence>
<dbReference type="GO" id="GO:0052689">
    <property type="term" value="F:carboxylic ester hydrolase activity"/>
    <property type="evidence" value="ECO:0007669"/>
    <property type="project" value="TreeGrafter"/>
</dbReference>
<accession>A0AAI8TS71</accession>
<protein>
    <recommendedName>
        <fullName evidence="2">Xaa-Pro dipeptidyl-peptidase-like domain-containing protein</fullName>
    </recommendedName>
</protein>
<reference evidence="3" key="1">
    <citation type="submission" date="2023-03" db="EMBL/GenBank/DDBJ databases">
        <title>Draft genome sequence of a Mycolicibacterium mageritense strain H4_3_1 isolated from a hybrid biological-inorganic system reactor.</title>
        <authorList>
            <person name="Feng X."/>
            <person name="Kazama D."/>
            <person name="Sato K."/>
            <person name="Kobayashi H."/>
        </authorList>
    </citation>
    <scope>NUCLEOTIDE SEQUENCE</scope>
    <source>
        <strain evidence="3">H4_3_1</strain>
    </source>
</reference>
<keyword evidence="1" id="KW-0472">Membrane</keyword>
<dbReference type="PANTHER" id="PTHR43265:SF1">
    <property type="entry name" value="ESTERASE ESTD"/>
    <property type="match status" value="1"/>
</dbReference>
<feature type="transmembrane region" description="Helical" evidence="1">
    <location>
        <begin position="12"/>
        <end position="35"/>
    </location>
</feature>
<evidence type="ECO:0000313" key="3">
    <source>
        <dbReference type="EMBL" id="BDY27456.1"/>
    </source>
</evidence>
<name>A0AAI8TS71_MYCME</name>
<keyword evidence="1" id="KW-0812">Transmembrane</keyword>
<feature type="domain" description="Xaa-Pro dipeptidyl-peptidase-like" evidence="2">
    <location>
        <begin position="83"/>
        <end position="300"/>
    </location>
</feature>
<dbReference type="InterPro" id="IPR029058">
    <property type="entry name" value="AB_hydrolase_fold"/>
</dbReference>
<dbReference type="Gene3D" id="3.40.50.1820">
    <property type="entry name" value="alpha/beta hydrolase"/>
    <property type="match status" value="1"/>
</dbReference>
<dbReference type="AlphaFoldDB" id="A0AAI8TS71"/>
<evidence type="ECO:0000313" key="4">
    <source>
        <dbReference type="Proteomes" id="UP001241092"/>
    </source>
</evidence>